<dbReference type="KEGG" id="kbs:EPA93_29460"/>
<evidence type="ECO:0000256" key="4">
    <source>
        <dbReference type="ARBA" id="ARBA00022723"/>
    </source>
</evidence>
<sequence length="675" mass="73564">MQQRRLLIFVSALILSILMFFCTSALYPPPVASAHAFVIGSNPVDGATINAAPNVVRIYFNAPVSTLSTVHVYAIENGQLVDVSAAPASISPTDARELDTPLKSPGSLPQGSYEIKWMAVASNDGHTTYGVIGFDVGYSSMGLPGTTTLGPTTSNNLDGAGGIRTLNFLGVLSIIWDWLILGALTLWVGMLVIEKIIVARTERVSDLLRFTLRPGHSLHWLCLSALLCGEVVALVLRNSRLSQALDSGFNLSNLLRLVSDTTYGHIWLARIVLLLIGLGFLYWLKQTADSKDEDEAGNVPAPRPLQRSSSGRQSGTQEFHPTTGSLTRERVEMEEKAASRPLPPYTFLWLILTGLLLLTYALTGNASQVFRPHISAIIFDWLYLTAQGIWFGGLAYLGYMLLPRLPGDLDRQSAPLIELLQRILPVFLAAMCILLISGFFLAEASITSIDRLLNDPYGRTLLVQSAVTVLILLLSLYTLFVLRPRITRQVLLLPVVEPELPARRMRQSALEQSWRTLKGLVNTQAIMGAGVLLCAAFMTFYAPPIVFPNINYAASSSSPSASSTGSTQSKQVGDLHLTLNVLPGKLNRENSVVLLITDSNGNPITDAKVSLSTNMVIMNMGTAHKTIESGNPLYVATFDKRQAFSMAGQWSIDLTIQRPGHDSVQTRFLVMLQSA</sequence>
<evidence type="ECO:0008006" key="15">
    <source>
        <dbReference type="Google" id="ProtNLM"/>
    </source>
</evidence>
<keyword evidence="8 10" id="KW-0472">Membrane</keyword>
<dbReference type="PANTHER" id="PTHR34820">
    <property type="entry name" value="INNER MEMBRANE PROTEIN YEBZ"/>
    <property type="match status" value="1"/>
</dbReference>
<evidence type="ECO:0000256" key="6">
    <source>
        <dbReference type="ARBA" id="ARBA00022989"/>
    </source>
</evidence>
<gene>
    <name evidence="13" type="ORF">EPA93_29460</name>
</gene>
<keyword evidence="14" id="KW-1185">Reference proteome</keyword>
<keyword evidence="3 10" id="KW-0812">Transmembrane</keyword>
<feature type="transmembrane region" description="Helical" evidence="10">
    <location>
        <begin position="264"/>
        <end position="284"/>
    </location>
</feature>
<evidence type="ECO:0000256" key="9">
    <source>
        <dbReference type="SAM" id="MobiDB-lite"/>
    </source>
</evidence>
<comment type="subcellular location">
    <subcellularLocation>
        <location evidence="1">Cell membrane</location>
        <topology evidence="1">Multi-pass membrane protein</topology>
    </subcellularLocation>
</comment>
<feature type="domain" description="Copper resistance protein D" evidence="12">
    <location>
        <begin position="420"/>
        <end position="537"/>
    </location>
</feature>
<dbReference type="Gene3D" id="2.60.40.1220">
    <property type="match status" value="1"/>
</dbReference>
<evidence type="ECO:0000313" key="14">
    <source>
        <dbReference type="Proteomes" id="UP000290365"/>
    </source>
</evidence>
<feature type="transmembrane region" description="Helical" evidence="10">
    <location>
        <begin position="423"/>
        <end position="442"/>
    </location>
</feature>
<dbReference type="GO" id="GO:0042597">
    <property type="term" value="C:periplasmic space"/>
    <property type="evidence" value="ECO:0007669"/>
    <property type="project" value="InterPro"/>
</dbReference>
<evidence type="ECO:0000256" key="8">
    <source>
        <dbReference type="ARBA" id="ARBA00023136"/>
    </source>
</evidence>
<dbReference type="GO" id="GO:0006825">
    <property type="term" value="P:copper ion transport"/>
    <property type="evidence" value="ECO:0007669"/>
    <property type="project" value="InterPro"/>
</dbReference>
<accession>A0A4P6JWN9</accession>
<dbReference type="GO" id="GO:0005886">
    <property type="term" value="C:plasma membrane"/>
    <property type="evidence" value="ECO:0007669"/>
    <property type="project" value="UniProtKB-SubCell"/>
</dbReference>
<keyword evidence="5" id="KW-0732">Signal</keyword>
<protein>
    <recommendedName>
        <fullName evidence="15">Copper resistance protein CopC</fullName>
    </recommendedName>
</protein>
<feature type="transmembrane region" description="Helical" evidence="10">
    <location>
        <begin position="462"/>
        <end position="482"/>
    </location>
</feature>
<evidence type="ECO:0000259" key="12">
    <source>
        <dbReference type="Pfam" id="PF05425"/>
    </source>
</evidence>
<feature type="domain" description="CopC" evidence="11">
    <location>
        <begin position="35"/>
        <end position="136"/>
    </location>
</feature>
<name>A0A4P6JWN9_KTERU</name>
<evidence type="ECO:0000256" key="2">
    <source>
        <dbReference type="ARBA" id="ARBA00022475"/>
    </source>
</evidence>
<evidence type="ECO:0000256" key="5">
    <source>
        <dbReference type="ARBA" id="ARBA00022729"/>
    </source>
</evidence>
<dbReference type="Pfam" id="PF05425">
    <property type="entry name" value="CopD"/>
    <property type="match status" value="1"/>
</dbReference>
<dbReference type="Proteomes" id="UP000290365">
    <property type="component" value="Chromosome"/>
</dbReference>
<keyword evidence="7" id="KW-0186">Copper</keyword>
<dbReference type="InterPro" id="IPR014755">
    <property type="entry name" value="Cu-Rt/internalin_Ig-like"/>
</dbReference>
<reference evidence="13 14" key="1">
    <citation type="submission" date="2019-01" db="EMBL/GenBank/DDBJ databases">
        <title>Ktedonosporobacter rubrisoli SCAWS-G2.</title>
        <authorList>
            <person name="Huang Y."/>
            <person name="Yan B."/>
        </authorList>
    </citation>
    <scope>NUCLEOTIDE SEQUENCE [LARGE SCALE GENOMIC DNA]</scope>
    <source>
        <strain evidence="13 14">SCAWS-G2</strain>
    </source>
</reference>
<keyword evidence="4" id="KW-0479">Metal-binding</keyword>
<dbReference type="EMBL" id="CP035758">
    <property type="protein sequence ID" value="QBD79885.1"/>
    <property type="molecule type" value="Genomic_DNA"/>
</dbReference>
<feature type="transmembrane region" description="Helical" evidence="10">
    <location>
        <begin position="381"/>
        <end position="402"/>
    </location>
</feature>
<dbReference type="InterPro" id="IPR032694">
    <property type="entry name" value="CopC/D"/>
</dbReference>
<feature type="transmembrane region" description="Helical" evidence="10">
    <location>
        <begin position="175"/>
        <end position="197"/>
    </location>
</feature>
<feature type="region of interest" description="Disordered" evidence="9">
    <location>
        <begin position="292"/>
        <end position="326"/>
    </location>
</feature>
<dbReference type="GO" id="GO:0005507">
    <property type="term" value="F:copper ion binding"/>
    <property type="evidence" value="ECO:0007669"/>
    <property type="project" value="InterPro"/>
</dbReference>
<evidence type="ECO:0000313" key="13">
    <source>
        <dbReference type="EMBL" id="QBD79885.1"/>
    </source>
</evidence>
<dbReference type="PANTHER" id="PTHR34820:SF4">
    <property type="entry name" value="INNER MEMBRANE PROTEIN YEBZ"/>
    <property type="match status" value="1"/>
</dbReference>
<dbReference type="AlphaFoldDB" id="A0A4P6JWN9"/>
<dbReference type="GO" id="GO:0046688">
    <property type="term" value="P:response to copper ion"/>
    <property type="evidence" value="ECO:0007669"/>
    <property type="project" value="InterPro"/>
</dbReference>
<feature type="transmembrane region" description="Helical" evidence="10">
    <location>
        <begin position="525"/>
        <end position="547"/>
    </location>
</feature>
<dbReference type="SUPFAM" id="SSF81296">
    <property type="entry name" value="E set domains"/>
    <property type="match status" value="1"/>
</dbReference>
<evidence type="ECO:0000256" key="3">
    <source>
        <dbReference type="ARBA" id="ARBA00022692"/>
    </source>
</evidence>
<dbReference type="Pfam" id="PF04234">
    <property type="entry name" value="CopC"/>
    <property type="match status" value="1"/>
</dbReference>
<evidence type="ECO:0000256" key="1">
    <source>
        <dbReference type="ARBA" id="ARBA00004651"/>
    </source>
</evidence>
<evidence type="ECO:0000259" key="11">
    <source>
        <dbReference type="Pfam" id="PF04234"/>
    </source>
</evidence>
<dbReference type="OrthoDB" id="139226at2"/>
<dbReference type="RefSeq" id="WP_129890951.1">
    <property type="nucleotide sequence ID" value="NZ_CP035758.1"/>
</dbReference>
<dbReference type="InterPro" id="IPR014756">
    <property type="entry name" value="Ig_E-set"/>
</dbReference>
<dbReference type="InterPro" id="IPR008457">
    <property type="entry name" value="Cu-R_CopD_dom"/>
</dbReference>
<feature type="transmembrane region" description="Helical" evidence="10">
    <location>
        <begin position="342"/>
        <end position="361"/>
    </location>
</feature>
<feature type="compositionally biased region" description="Low complexity" evidence="9">
    <location>
        <begin position="306"/>
        <end position="315"/>
    </location>
</feature>
<feature type="transmembrane region" description="Helical" evidence="10">
    <location>
        <begin position="218"/>
        <end position="236"/>
    </location>
</feature>
<evidence type="ECO:0000256" key="7">
    <source>
        <dbReference type="ARBA" id="ARBA00023008"/>
    </source>
</evidence>
<feature type="compositionally biased region" description="Polar residues" evidence="9">
    <location>
        <begin position="316"/>
        <end position="326"/>
    </location>
</feature>
<keyword evidence="2" id="KW-1003">Cell membrane</keyword>
<keyword evidence="6 10" id="KW-1133">Transmembrane helix</keyword>
<proteinExistence type="predicted"/>
<dbReference type="InterPro" id="IPR007348">
    <property type="entry name" value="CopC_dom"/>
</dbReference>
<evidence type="ECO:0000256" key="10">
    <source>
        <dbReference type="SAM" id="Phobius"/>
    </source>
</evidence>
<organism evidence="13 14">
    <name type="scientific">Ktedonosporobacter rubrisoli</name>
    <dbReference type="NCBI Taxonomy" id="2509675"/>
    <lineage>
        <taxon>Bacteria</taxon>
        <taxon>Bacillati</taxon>
        <taxon>Chloroflexota</taxon>
        <taxon>Ktedonobacteria</taxon>
        <taxon>Ktedonobacterales</taxon>
        <taxon>Ktedonosporobacteraceae</taxon>
        <taxon>Ktedonosporobacter</taxon>
    </lineage>
</organism>